<evidence type="ECO:0000256" key="1">
    <source>
        <dbReference type="SAM" id="MobiDB-lite"/>
    </source>
</evidence>
<accession>A0A9P9WJV4</accession>
<dbReference type="OrthoDB" id="5371646at2759"/>
<comment type="caution">
    <text evidence="2">The sequence shown here is derived from an EMBL/GenBank/DDBJ whole genome shotgun (WGS) entry which is preliminary data.</text>
</comment>
<feature type="region of interest" description="Disordered" evidence="1">
    <location>
        <begin position="179"/>
        <end position="327"/>
    </location>
</feature>
<organism evidence="2 3">
    <name type="scientific">Neoarthrinium moseri</name>
    <dbReference type="NCBI Taxonomy" id="1658444"/>
    <lineage>
        <taxon>Eukaryota</taxon>
        <taxon>Fungi</taxon>
        <taxon>Dikarya</taxon>
        <taxon>Ascomycota</taxon>
        <taxon>Pezizomycotina</taxon>
        <taxon>Sordariomycetes</taxon>
        <taxon>Xylariomycetidae</taxon>
        <taxon>Amphisphaeriales</taxon>
        <taxon>Apiosporaceae</taxon>
        <taxon>Neoarthrinium</taxon>
    </lineage>
</organism>
<keyword evidence="3" id="KW-1185">Reference proteome</keyword>
<proteinExistence type="predicted"/>
<sequence>METTLSDQETRFVLGEMIKASSVDVPVLAEFIKAHSVEQNWMFMQLPIGRNMYQCMGAVEKILPVHFPQPPNLSTLKRKSIGEQSDQPLKRQAIITPTEPNYPPRNIQPRPPANGYAAVPVSSPSVTSTGKKRGRPSKADKEAQARANYARSTEYAPITPAPLAPAVFAPQREYASSPGYEIVTNPLDAKGKRRSQFGGNEMSPTSGGYPLASPASTTETPRALPEPMEQLRQTQSPRDHGGQPIDSKSSTTRESMKYPSQAQGQSPPQPNTLPPIQQAPHPTPESRGPDTLRVIDPIFPDRDRSRSAFDPVARSTPPAPPAVINRS</sequence>
<gene>
    <name evidence="2" type="ORF">JX265_007622</name>
</gene>
<reference evidence="2" key="1">
    <citation type="submission" date="2021-03" db="EMBL/GenBank/DDBJ databases">
        <title>Revisited historic fungal species revealed as producer of novel bioactive compounds through whole genome sequencing and comparative genomics.</title>
        <authorList>
            <person name="Vignolle G.A."/>
            <person name="Hochenegger N."/>
            <person name="Mach R.L."/>
            <person name="Mach-Aigner A.R."/>
            <person name="Javad Rahimi M."/>
            <person name="Salim K.A."/>
            <person name="Chan C.M."/>
            <person name="Lim L.B.L."/>
            <person name="Cai F."/>
            <person name="Druzhinina I.S."/>
            <person name="U'Ren J.M."/>
            <person name="Derntl C."/>
        </authorList>
    </citation>
    <scope>NUCLEOTIDE SEQUENCE</scope>
    <source>
        <strain evidence="2">TUCIM 5799</strain>
    </source>
</reference>
<evidence type="ECO:0000313" key="3">
    <source>
        <dbReference type="Proteomes" id="UP000829685"/>
    </source>
</evidence>
<dbReference type="EMBL" id="JAFIMR010000019">
    <property type="protein sequence ID" value="KAI1867046.1"/>
    <property type="molecule type" value="Genomic_DNA"/>
</dbReference>
<dbReference type="AlphaFoldDB" id="A0A9P9WJV4"/>
<dbReference type="Proteomes" id="UP000829685">
    <property type="component" value="Unassembled WGS sequence"/>
</dbReference>
<protein>
    <submittedName>
        <fullName evidence="2">Uncharacterized protein</fullName>
    </submittedName>
</protein>
<evidence type="ECO:0000313" key="2">
    <source>
        <dbReference type="EMBL" id="KAI1867046.1"/>
    </source>
</evidence>
<name>A0A9P9WJV4_9PEZI</name>
<feature type="region of interest" description="Disordered" evidence="1">
    <location>
        <begin position="74"/>
        <end position="153"/>
    </location>
</feature>
<feature type="compositionally biased region" description="Low complexity" evidence="1">
    <location>
        <begin position="119"/>
        <end position="129"/>
    </location>
</feature>